<dbReference type="SUPFAM" id="SSF51905">
    <property type="entry name" value="FAD/NAD(P)-binding domain"/>
    <property type="match status" value="1"/>
</dbReference>
<keyword evidence="2" id="KW-0503">Monooxygenase</keyword>
<dbReference type="EMBL" id="BAAAHP010000075">
    <property type="protein sequence ID" value="GAA0935216.1"/>
    <property type="molecule type" value="Genomic_DNA"/>
</dbReference>
<dbReference type="Pfam" id="PF01494">
    <property type="entry name" value="FAD_binding_3"/>
    <property type="match status" value="2"/>
</dbReference>
<accession>A0ABN1PYG6</accession>
<dbReference type="Proteomes" id="UP001499967">
    <property type="component" value="Unassembled WGS sequence"/>
</dbReference>
<sequence>MKVVVAGGGIGGLTLALSLQARFDDVDVHVYDAAPVFKPLGLGINLMPHCVRVLTQLGLRDALSEVAVEAQEFVFATHNGQIVYREPTGRYAGHDHPHFSIHRGDLHAVLLDAVLERLGPDHVHTDHRLVGVTQDDAVVTATFHDSADTVIGPVEADVLIGCDGVHSVVRRTFYPHEGPPVFHGINMWRGVTRMPPFLSGASATRIGALFLTGKLAVYPIRNDIDQQGNQLVNWIAEVVTDEQAPVDWSAAGDVDDFLHHFEDWKFDWLDCGELIRNGENVLSYPMVDRDPVDRWTFGRVTLLGDAAHPMYPRGGNGGAQAILDAEALAKALEAADDPRDGLSAYERERLPIVNNIVLTNRTTPPDTIIEVVEQRTNGEPYERLEDVISLEELQAISLGYQRVAGYDRETVARG</sequence>
<protein>
    <submittedName>
        <fullName evidence="4">Flavin-dependent oxidoreductase</fullName>
    </submittedName>
</protein>
<dbReference type="PANTHER" id="PTHR13789:SF268">
    <property type="entry name" value="5-METHYLPHENAZINE-1-CARBOXYLATE 1-MONOOXYGENASE"/>
    <property type="match status" value="1"/>
</dbReference>
<evidence type="ECO:0000256" key="1">
    <source>
        <dbReference type="ARBA" id="ARBA00023002"/>
    </source>
</evidence>
<keyword evidence="1" id="KW-0560">Oxidoreductase</keyword>
<dbReference type="RefSeq" id="WP_343941644.1">
    <property type="nucleotide sequence ID" value="NZ_BAAAHP010000075.1"/>
</dbReference>
<evidence type="ECO:0000256" key="2">
    <source>
        <dbReference type="ARBA" id="ARBA00023033"/>
    </source>
</evidence>
<feature type="domain" description="FAD-binding" evidence="3">
    <location>
        <begin position="2"/>
        <end position="173"/>
    </location>
</feature>
<gene>
    <name evidence="4" type="ORF">GCM10009559_26510</name>
</gene>
<dbReference type="NCBIfam" id="NF005720">
    <property type="entry name" value="PRK07538.1"/>
    <property type="match status" value="1"/>
</dbReference>
<reference evidence="5" key="1">
    <citation type="journal article" date="2019" name="Int. J. Syst. Evol. Microbiol.">
        <title>The Global Catalogue of Microorganisms (GCM) 10K type strain sequencing project: providing services to taxonomists for standard genome sequencing and annotation.</title>
        <authorList>
            <consortium name="The Broad Institute Genomics Platform"/>
            <consortium name="The Broad Institute Genome Sequencing Center for Infectious Disease"/>
            <person name="Wu L."/>
            <person name="Ma J."/>
        </authorList>
    </citation>
    <scope>NUCLEOTIDE SEQUENCE [LARGE SCALE GENOMIC DNA]</scope>
    <source>
        <strain evidence="5">JCM 11117</strain>
    </source>
</reference>
<name>A0ABN1PYG6_9PSEU</name>
<comment type="caution">
    <text evidence="4">The sequence shown here is derived from an EMBL/GenBank/DDBJ whole genome shotgun (WGS) entry which is preliminary data.</text>
</comment>
<proteinExistence type="predicted"/>
<evidence type="ECO:0000259" key="3">
    <source>
        <dbReference type="Pfam" id="PF01494"/>
    </source>
</evidence>
<dbReference type="Gene3D" id="3.50.50.60">
    <property type="entry name" value="FAD/NAD(P)-binding domain"/>
    <property type="match status" value="1"/>
</dbReference>
<organism evidence="4 5">
    <name type="scientific">Pseudonocardia zijingensis</name>
    <dbReference type="NCBI Taxonomy" id="153376"/>
    <lineage>
        <taxon>Bacteria</taxon>
        <taxon>Bacillati</taxon>
        <taxon>Actinomycetota</taxon>
        <taxon>Actinomycetes</taxon>
        <taxon>Pseudonocardiales</taxon>
        <taxon>Pseudonocardiaceae</taxon>
        <taxon>Pseudonocardia</taxon>
    </lineage>
</organism>
<dbReference type="PANTHER" id="PTHR13789">
    <property type="entry name" value="MONOOXYGENASE"/>
    <property type="match status" value="1"/>
</dbReference>
<feature type="domain" description="FAD-binding" evidence="3">
    <location>
        <begin position="292"/>
        <end position="357"/>
    </location>
</feature>
<dbReference type="SUPFAM" id="SSF54373">
    <property type="entry name" value="FAD-linked reductases, C-terminal domain"/>
    <property type="match status" value="1"/>
</dbReference>
<keyword evidence="5" id="KW-1185">Reference proteome</keyword>
<dbReference type="PRINTS" id="PR00420">
    <property type="entry name" value="RNGMNOXGNASE"/>
</dbReference>
<evidence type="ECO:0000313" key="5">
    <source>
        <dbReference type="Proteomes" id="UP001499967"/>
    </source>
</evidence>
<dbReference type="Gene3D" id="3.30.9.30">
    <property type="match status" value="1"/>
</dbReference>
<dbReference type="InterPro" id="IPR002938">
    <property type="entry name" value="FAD-bd"/>
</dbReference>
<dbReference type="InterPro" id="IPR036188">
    <property type="entry name" value="FAD/NAD-bd_sf"/>
</dbReference>
<dbReference type="InterPro" id="IPR050493">
    <property type="entry name" value="FAD-dep_Monooxygenase_BioMet"/>
</dbReference>
<evidence type="ECO:0000313" key="4">
    <source>
        <dbReference type="EMBL" id="GAA0935216.1"/>
    </source>
</evidence>